<evidence type="ECO:0000313" key="4">
    <source>
        <dbReference type="Proteomes" id="UP000001681"/>
    </source>
</evidence>
<feature type="domain" description="NAD-dependent epimerase/dehydratase" evidence="2">
    <location>
        <begin position="47"/>
        <end position="112"/>
    </location>
</feature>
<dbReference type="SUPFAM" id="SSF51735">
    <property type="entry name" value="NAD(P)-binding Rossmann-fold domains"/>
    <property type="match status" value="1"/>
</dbReference>
<accession>B1YKW5</accession>
<dbReference type="InterPro" id="IPR036291">
    <property type="entry name" value="NAD(P)-bd_dom_sf"/>
</dbReference>
<reference evidence="4" key="3">
    <citation type="submission" date="2008-04" db="EMBL/GenBank/DDBJ databases">
        <title>Complete sequence of chromosome of Exiguobacterium sibiricum 255-15.</title>
        <authorList>
            <consortium name="US DOE Joint Genome Institute"/>
            <person name="Copeland A."/>
            <person name="Lucas S."/>
            <person name="Lapidus A."/>
            <person name="Glavina del Rio T."/>
            <person name="Dalin E."/>
            <person name="Tice H."/>
            <person name="Bruce D."/>
            <person name="Goodwin L."/>
            <person name="Pitluck S."/>
            <person name="Kiss H."/>
            <person name="Chertkov O."/>
            <person name="Monk C."/>
            <person name="Brettin T."/>
            <person name="Detter J.C."/>
            <person name="Han C."/>
            <person name="Kuske C.R."/>
            <person name="Schmutz J."/>
            <person name="Larimer F."/>
            <person name="Land M."/>
            <person name="Hauser L."/>
            <person name="Kyrpides N."/>
            <person name="Mikhailova N."/>
            <person name="Vishnivetskaya T."/>
            <person name="Rodrigues D.F."/>
            <person name="Gilichinsky D."/>
            <person name="Tiedje J."/>
            <person name="Richardson P."/>
        </authorList>
    </citation>
    <scope>NUCLEOTIDE SEQUENCE [LARGE SCALE GENOMIC DNA]</scope>
    <source>
        <strain evidence="4">DSM 17290 / CIP 109462 / JCM 13490 / 255-15</strain>
    </source>
</reference>
<protein>
    <submittedName>
        <fullName evidence="3">NAD-dependent epimerase/dehydratase</fullName>
    </submittedName>
</protein>
<keyword evidence="4" id="KW-1185">Reference proteome</keyword>
<dbReference type="AlphaFoldDB" id="B1YKW5"/>
<evidence type="ECO:0000259" key="2">
    <source>
        <dbReference type="Pfam" id="PF01370"/>
    </source>
</evidence>
<dbReference type="eggNOG" id="COG0451">
    <property type="taxonomic scope" value="Bacteria"/>
</dbReference>
<dbReference type="KEGG" id="esi:Exig_2316"/>
<dbReference type="InterPro" id="IPR001509">
    <property type="entry name" value="Epimerase_deHydtase"/>
</dbReference>
<proteinExistence type="inferred from homology"/>
<dbReference type="Gene3D" id="3.40.50.720">
    <property type="entry name" value="NAD(P)-binding Rossmann-like Domain"/>
    <property type="match status" value="1"/>
</dbReference>
<evidence type="ECO:0000313" key="3">
    <source>
        <dbReference type="EMBL" id="ACB61767.1"/>
    </source>
</evidence>
<dbReference type="STRING" id="262543.Exig_2316"/>
<organism evidence="3 4">
    <name type="scientific">Exiguobacterium sibiricum (strain DSM 17290 / CCUG 55495 / CIP 109462 / JCM 13490 / 255-15)</name>
    <dbReference type="NCBI Taxonomy" id="262543"/>
    <lineage>
        <taxon>Bacteria</taxon>
        <taxon>Bacillati</taxon>
        <taxon>Bacillota</taxon>
        <taxon>Bacilli</taxon>
        <taxon>Bacillales</taxon>
        <taxon>Bacillales Family XII. Incertae Sedis</taxon>
        <taxon>Exiguobacterium</taxon>
    </lineage>
</organism>
<reference evidence="3 4" key="2">
    <citation type="journal article" date="2008" name="BMC Genomics">
        <title>Architecture of thermal adaptation in an Exiguobacterium sibiricum strain isolated from 3 million year old permafrost: a genome and transcriptome approach.</title>
        <authorList>
            <person name="Rodrigues D.F."/>
            <person name="Ivanova N."/>
            <person name="He Z."/>
            <person name="Huebner M."/>
            <person name="Zhou J."/>
            <person name="Tiedje J.M."/>
        </authorList>
    </citation>
    <scope>NUCLEOTIDE SEQUENCE [LARGE SCALE GENOMIC DNA]</scope>
    <source>
        <strain evidence="4">DSM 17290 / CIP 109462 / JCM 13490 / 255-15</strain>
    </source>
</reference>
<evidence type="ECO:0000256" key="1">
    <source>
        <dbReference type="ARBA" id="ARBA00007637"/>
    </source>
</evidence>
<dbReference type="HOGENOM" id="CLU_061176_1_0_9"/>
<name>B1YKW5_EXIS2</name>
<comment type="similarity">
    <text evidence="1">Belongs to the NAD(P)-dependent epimerase/dehydratase family.</text>
</comment>
<dbReference type="Pfam" id="PF01370">
    <property type="entry name" value="Epimerase"/>
    <property type="match status" value="1"/>
</dbReference>
<gene>
    <name evidence="3" type="ordered locus">Exig_2316</name>
</gene>
<dbReference type="EMBL" id="CP001022">
    <property type="protein sequence ID" value="ACB61767.1"/>
    <property type="molecule type" value="Genomic_DNA"/>
</dbReference>
<dbReference type="Proteomes" id="UP000001681">
    <property type="component" value="Chromosome"/>
</dbReference>
<sequence>MTCIADDCRLRFFCFHERLTGLFNGDGEGLTGTLARYDEGGLSMRKVLIFGGTRYFGRRLALRLAESGDDVTIVTRGEHRPPVAKGLTFFKGDRTSSSTMKDLGSQNWDIIYDNICFNPYQAKLAVDAFEGKVGRYILTSTMSVYEQGGTNISERSYNPFPGKYDLEKEHDYGEGKRQAESYFFQRATFPVIAVRFPVVLGPDDYTERLIFHVKRALADQPVIAENLYAKMGYISSYEAAAFLEWCGRSTMTGPINAASDGVLSIQDLMDKIDHVAGTTSRFETTGEEPSPLAPDHDFYMDTTAAKQAGYIFQHVDDWLDRLIEEEVRNHK</sequence>
<dbReference type="PANTHER" id="PTHR43000">
    <property type="entry name" value="DTDP-D-GLUCOSE 4,6-DEHYDRATASE-RELATED"/>
    <property type="match status" value="1"/>
</dbReference>
<reference evidence="3 4" key="1">
    <citation type="journal article" date="2006" name="Extremophiles">
        <title>Characterization of Exiguobacterium isolates from the Siberian permafrost. Description of Exiguobacterium sibiricum sp. nov.</title>
        <authorList>
            <person name="Rodrigues D.F."/>
            <person name="Goris J."/>
            <person name="Vishnivetskaya T."/>
            <person name="Gilichinsky D."/>
            <person name="Thomashow M.F."/>
            <person name="Tiedje J.M."/>
        </authorList>
    </citation>
    <scope>NUCLEOTIDE SEQUENCE [LARGE SCALE GENOMIC DNA]</scope>
    <source>
        <strain evidence="4">DSM 17290 / CIP 109462 / JCM 13490 / 255-15</strain>
    </source>
</reference>